<dbReference type="Proteomes" id="UP000712600">
    <property type="component" value="Unassembled WGS sequence"/>
</dbReference>
<accession>A0A8S9S7D0</accession>
<sequence length="103" mass="11399">MPNDGHKQCSTVVLVHKRLAKFEARKQVLMLPLMMLVLMTKSEAVRRHSITSSYTEQAPSESPIMRCCMFACLITASTCPGDISEYSSLKEALANYGTDRVSG</sequence>
<reference evidence="1" key="1">
    <citation type="submission" date="2019-12" db="EMBL/GenBank/DDBJ databases">
        <title>Genome sequencing and annotation of Brassica cretica.</title>
        <authorList>
            <person name="Studholme D.J."/>
            <person name="Sarris P."/>
        </authorList>
    </citation>
    <scope>NUCLEOTIDE SEQUENCE</scope>
    <source>
        <strain evidence="1">PFS-109/04</strain>
        <tissue evidence="1">Leaf</tissue>
    </source>
</reference>
<gene>
    <name evidence="1" type="ORF">F2Q69_00031709</name>
</gene>
<comment type="caution">
    <text evidence="1">The sequence shown here is derived from an EMBL/GenBank/DDBJ whole genome shotgun (WGS) entry which is preliminary data.</text>
</comment>
<proteinExistence type="predicted"/>
<organism evidence="1 2">
    <name type="scientific">Brassica cretica</name>
    <name type="common">Mustard</name>
    <dbReference type="NCBI Taxonomy" id="69181"/>
    <lineage>
        <taxon>Eukaryota</taxon>
        <taxon>Viridiplantae</taxon>
        <taxon>Streptophyta</taxon>
        <taxon>Embryophyta</taxon>
        <taxon>Tracheophyta</taxon>
        <taxon>Spermatophyta</taxon>
        <taxon>Magnoliopsida</taxon>
        <taxon>eudicotyledons</taxon>
        <taxon>Gunneridae</taxon>
        <taxon>Pentapetalae</taxon>
        <taxon>rosids</taxon>
        <taxon>malvids</taxon>
        <taxon>Brassicales</taxon>
        <taxon>Brassicaceae</taxon>
        <taxon>Brassiceae</taxon>
        <taxon>Brassica</taxon>
    </lineage>
</organism>
<dbReference type="EMBL" id="QGKX02000088">
    <property type="protein sequence ID" value="KAF3587814.1"/>
    <property type="molecule type" value="Genomic_DNA"/>
</dbReference>
<evidence type="ECO:0000313" key="2">
    <source>
        <dbReference type="Proteomes" id="UP000712600"/>
    </source>
</evidence>
<dbReference type="AlphaFoldDB" id="A0A8S9S7D0"/>
<name>A0A8S9S7D0_BRACR</name>
<evidence type="ECO:0000313" key="1">
    <source>
        <dbReference type="EMBL" id="KAF3587814.1"/>
    </source>
</evidence>
<protein>
    <submittedName>
        <fullName evidence="1">Uncharacterized protein</fullName>
    </submittedName>
</protein>